<dbReference type="AlphaFoldDB" id="A0A0C3GLG5"/>
<keyword evidence="1" id="KW-1133">Transmembrane helix</keyword>
<evidence type="ECO:0000313" key="3">
    <source>
        <dbReference type="Proteomes" id="UP000054166"/>
    </source>
</evidence>
<proteinExistence type="predicted"/>
<dbReference type="HOGENOM" id="CLU_018544_12_4_1"/>
<reference evidence="2 3" key="1">
    <citation type="submission" date="2014-04" db="EMBL/GenBank/DDBJ databases">
        <authorList>
            <consortium name="DOE Joint Genome Institute"/>
            <person name="Kuo A."/>
            <person name="Tarkka M."/>
            <person name="Buscot F."/>
            <person name="Kohler A."/>
            <person name="Nagy L.G."/>
            <person name="Floudas D."/>
            <person name="Copeland A."/>
            <person name="Barry K.W."/>
            <person name="Cichocki N."/>
            <person name="Veneault-Fourrey C."/>
            <person name="LaButti K."/>
            <person name="Lindquist E.A."/>
            <person name="Lipzen A."/>
            <person name="Lundell T."/>
            <person name="Morin E."/>
            <person name="Murat C."/>
            <person name="Sun H."/>
            <person name="Tunlid A."/>
            <person name="Henrissat B."/>
            <person name="Grigoriev I.V."/>
            <person name="Hibbett D.S."/>
            <person name="Martin F."/>
            <person name="Nordberg H.P."/>
            <person name="Cantor M.N."/>
            <person name="Hua S.X."/>
        </authorList>
    </citation>
    <scope>NUCLEOTIDE SEQUENCE [LARGE SCALE GENOMIC DNA]</scope>
    <source>
        <strain evidence="2 3">F 1598</strain>
    </source>
</reference>
<evidence type="ECO:0000313" key="2">
    <source>
        <dbReference type="EMBL" id="KIM92429.1"/>
    </source>
</evidence>
<dbReference type="SUPFAM" id="SSF52047">
    <property type="entry name" value="RNI-like"/>
    <property type="match status" value="1"/>
</dbReference>
<organism evidence="2 3">
    <name type="scientific">Piloderma croceum (strain F 1598)</name>
    <dbReference type="NCBI Taxonomy" id="765440"/>
    <lineage>
        <taxon>Eukaryota</taxon>
        <taxon>Fungi</taxon>
        <taxon>Dikarya</taxon>
        <taxon>Basidiomycota</taxon>
        <taxon>Agaricomycotina</taxon>
        <taxon>Agaricomycetes</taxon>
        <taxon>Agaricomycetidae</taxon>
        <taxon>Atheliales</taxon>
        <taxon>Atheliaceae</taxon>
        <taxon>Piloderma</taxon>
    </lineage>
</organism>
<keyword evidence="1" id="KW-0472">Membrane</keyword>
<dbReference type="InParanoid" id="A0A0C3GLG5"/>
<protein>
    <submittedName>
        <fullName evidence="2">Uncharacterized protein</fullName>
    </submittedName>
</protein>
<keyword evidence="1" id="KW-0812">Transmembrane</keyword>
<gene>
    <name evidence="2" type="ORF">PILCRDRAFT_462</name>
</gene>
<keyword evidence="3" id="KW-1185">Reference proteome</keyword>
<dbReference type="InterPro" id="IPR032675">
    <property type="entry name" value="LRR_dom_sf"/>
</dbReference>
<dbReference type="Proteomes" id="UP000054166">
    <property type="component" value="Unassembled WGS sequence"/>
</dbReference>
<dbReference type="OrthoDB" id="2269034at2759"/>
<dbReference type="EMBL" id="KN832970">
    <property type="protein sequence ID" value="KIM92429.1"/>
    <property type="molecule type" value="Genomic_DNA"/>
</dbReference>
<dbReference type="Gene3D" id="3.80.10.10">
    <property type="entry name" value="Ribonuclease Inhibitor"/>
    <property type="match status" value="1"/>
</dbReference>
<sequence>MVPIDTIPPELLLKIFFQGIAGQEYVLAERPAAPWILTQVCRYWRSLAVVAPELWCSFAIDTEHMNHSIAQMMSTWIGRSGNLPLTVALAIAPDEEGNLDEDACRSAFAVLAQYIHRWKDIHFTWSGHDLCPLADPLRHGQISTPLLEAFSLDTTMFSNGVEGPHIEAYIRHVLQDAPRLHTFVWFDTDIERRTVADWRHLSLPGARLHTLNLDCDLSPEEIVGLLAQCPVLDCADLSVAISFNILCEVPQALTHATLRQLHLQFTDQVMRLFDLLTLPALHDLRVSDFSNDTADWHHEPFLKFLQRSNCALASLTLSLWVNFTQETLLRTLAGLPSLEYLYVEDQKCTPPGCVGNELLHQLCHQPPETEGFKPKLCPKLRGFGLIGVFGAAIASGLLPLAIRLRRHWFPPGIAKKYAMNTPDFWVALDSEHLRSQDLDLLRTWQHQGWLRVDLDNDYGDDFEMDWE</sequence>
<name>A0A0C3GLG5_PILCF</name>
<evidence type="ECO:0000256" key="1">
    <source>
        <dbReference type="SAM" id="Phobius"/>
    </source>
</evidence>
<dbReference type="STRING" id="765440.A0A0C3GLG5"/>
<accession>A0A0C3GLG5</accession>
<reference evidence="3" key="2">
    <citation type="submission" date="2015-01" db="EMBL/GenBank/DDBJ databases">
        <title>Evolutionary Origins and Diversification of the Mycorrhizal Mutualists.</title>
        <authorList>
            <consortium name="DOE Joint Genome Institute"/>
            <consortium name="Mycorrhizal Genomics Consortium"/>
            <person name="Kohler A."/>
            <person name="Kuo A."/>
            <person name="Nagy L.G."/>
            <person name="Floudas D."/>
            <person name="Copeland A."/>
            <person name="Barry K.W."/>
            <person name="Cichocki N."/>
            <person name="Veneault-Fourrey C."/>
            <person name="LaButti K."/>
            <person name="Lindquist E.A."/>
            <person name="Lipzen A."/>
            <person name="Lundell T."/>
            <person name="Morin E."/>
            <person name="Murat C."/>
            <person name="Riley R."/>
            <person name="Ohm R."/>
            <person name="Sun H."/>
            <person name="Tunlid A."/>
            <person name="Henrissat B."/>
            <person name="Grigoriev I.V."/>
            <person name="Hibbett D.S."/>
            <person name="Martin F."/>
        </authorList>
    </citation>
    <scope>NUCLEOTIDE SEQUENCE [LARGE SCALE GENOMIC DNA]</scope>
    <source>
        <strain evidence="3">F 1598</strain>
    </source>
</reference>
<feature type="transmembrane region" description="Helical" evidence="1">
    <location>
        <begin position="382"/>
        <end position="402"/>
    </location>
</feature>